<dbReference type="AlphaFoldDB" id="A0A1M5F8L9"/>
<dbReference type="OrthoDB" id="1522982at2"/>
<keyword evidence="9" id="KW-1185">Reference proteome</keyword>
<dbReference type="Pfam" id="PF00691">
    <property type="entry name" value="OmpA"/>
    <property type="match status" value="1"/>
</dbReference>
<feature type="chain" id="PRO_5013200356" evidence="6">
    <location>
        <begin position="22"/>
        <end position="399"/>
    </location>
</feature>
<keyword evidence="2 6" id="KW-0732">Signal</keyword>
<dbReference type="PROSITE" id="PS51123">
    <property type="entry name" value="OMPA_2"/>
    <property type="match status" value="1"/>
</dbReference>
<dbReference type="SUPFAM" id="SSF103088">
    <property type="entry name" value="OmpA-like"/>
    <property type="match status" value="1"/>
</dbReference>
<dbReference type="EMBL" id="FQWB01000001">
    <property type="protein sequence ID" value="SHF87933.1"/>
    <property type="molecule type" value="Genomic_DNA"/>
</dbReference>
<comment type="subcellular location">
    <subcellularLocation>
        <location evidence="1">Cell outer membrane</location>
    </subcellularLocation>
</comment>
<keyword evidence="4" id="KW-0998">Cell outer membrane</keyword>
<protein>
    <submittedName>
        <fullName evidence="8">OmpA-OmpF porin, OOP family</fullName>
    </submittedName>
</protein>
<dbReference type="Pfam" id="PF13505">
    <property type="entry name" value="OMP_b-brl"/>
    <property type="match status" value="1"/>
</dbReference>
<reference evidence="9" key="1">
    <citation type="submission" date="2016-11" db="EMBL/GenBank/DDBJ databases">
        <authorList>
            <person name="Varghese N."/>
            <person name="Submissions S."/>
        </authorList>
    </citation>
    <scope>NUCLEOTIDE SEQUENCE [LARGE SCALE GENOMIC DNA]</scope>
    <source>
        <strain evidence="9">DSM 19978</strain>
    </source>
</reference>
<proteinExistence type="predicted"/>
<dbReference type="InterPro" id="IPR006664">
    <property type="entry name" value="OMP_bac"/>
</dbReference>
<evidence type="ECO:0000256" key="3">
    <source>
        <dbReference type="ARBA" id="ARBA00023136"/>
    </source>
</evidence>
<dbReference type="RefSeq" id="WP_073367896.1">
    <property type="nucleotide sequence ID" value="NZ_FQWB01000001.1"/>
</dbReference>
<evidence type="ECO:0000256" key="2">
    <source>
        <dbReference type="ARBA" id="ARBA00022729"/>
    </source>
</evidence>
<dbReference type="STRING" id="468056.SAMN05443549_101673"/>
<dbReference type="InterPro" id="IPR027385">
    <property type="entry name" value="Beta-barrel_OMP"/>
</dbReference>
<dbReference type="PRINTS" id="PR01021">
    <property type="entry name" value="OMPADOMAIN"/>
</dbReference>
<evidence type="ECO:0000256" key="1">
    <source>
        <dbReference type="ARBA" id="ARBA00004442"/>
    </source>
</evidence>
<dbReference type="InterPro" id="IPR006665">
    <property type="entry name" value="OmpA-like"/>
</dbReference>
<gene>
    <name evidence="8" type="ORF">SAMN05443549_101673</name>
</gene>
<dbReference type="GO" id="GO:0009279">
    <property type="term" value="C:cell outer membrane"/>
    <property type="evidence" value="ECO:0007669"/>
    <property type="project" value="UniProtKB-SubCell"/>
</dbReference>
<evidence type="ECO:0000256" key="4">
    <source>
        <dbReference type="ARBA" id="ARBA00023237"/>
    </source>
</evidence>
<dbReference type="InterPro" id="IPR036737">
    <property type="entry name" value="OmpA-like_sf"/>
</dbReference>
<sequence length="399" mass="43133">MKKLILTLVFAASFSSLSAQTETEKKENNTDFNQWSVELDGGFNKPQRPMGAGAYTEIVSPYVVNLGARYMFNNKFGLKADFGYNSFQEETGSVDFDTKLYRVAVQGVINAGRVLNFEDWTNTIGLLFHAGVGVAQLEDQNSAGKDKIGNFIGGVTGQIRLSDRFALTGDFTTIVTAKQDLNFDGSNFNGTSGLQGFLFTGTAGLTYYLGKNTKHADWVVINVTDELENKLAALEAKLTQDTDNDGVADFKDEEPNSAPGAVVNTKGKTIVVKDAQGTVVKTESDLKTLINGGYVGVYYDFNKSTPTGDSTGNIDFILTYLRNNPSANVEITGYADEIGSTSYNNTLSNARANNVKETLVKANIDASRLTIVGAGEDTSVSKDSDAARSLVRKVTFKIK</sequence>
<dbReference type="Gene3D" id="3.30.1330.60">
    <property type="entry name" value="OmpA-like domain"/>
    <property type="match status" value="1"/>
</dbReference>
<organism evidence="8 9">
    <name type="scientific">Flavobacterium fluvii</name>
    <dbReference type="NCBI Taxonomy" id="468056"/>
    <lineage>
        <taxon>Bacteria</taxon>
        <taxon>Pseudomonadati</taxon>
        <taxon>Bacteroidota</taxon>
        <taxon>Flavobacteriia</taxon>
        <taxon>Flavobacteriales</taxon>
        <taxon>Flavobacteriaceae</taxon>
        <taxon>Flavobacterium</taxon>
    </lineage>
</organism>
<name>A0A1M5F8L9_9FLAO</name>
<dbReference type="PANTHER" id="PTHR30329">
    <property type="entry name" value="STATOR ELEMENT OF FLAGELLAR MOTOR COMPLEX"/>
    <property type="match status" value="1"/>
</dbReference>
<evidence type="ECO:0000256" key="6">
    <source>
        <dbReference type="SAM" id="SignalP"/>
    </source>
</evidence>
<evidence type="ECO:0000259" key="7">
    <source>
        <dbReference type="PROSITE" id="PS51123"/>
    </source>
</evidence>
<dbReference type="InterPro" id="IPR050330">
    <property type="entry name" value="Bact_OuterMem_StrucFunc"/>
</dbReference>
<dbReference type="Proteomes" id="UP000184516">
    <property type="component" value="Unassembled WGS sequence"/>
</dbReference>
<evidence type="ECO:0000313" key="9">
    <source>
        <dbReference type="Proteomes" id="UP000184516"/>
    </source>
</evidence>
<keyword evidence="3 5" id="KW-0472">Membrane</keyword>
<dbReference type="CDD" id="cd07185">
    <property type="entry name" value="OmpA_C-like"/>
    <property type="match status" value="1"/>
</dbReference>
<evidence type="ECO:0000313" key="8">
    <source>
        <dbReference type="EMBL" id="SHF87933.1"/>
    </source>
</evidence>
<evidence type="ECO:0000256" key="5">
    <source>
        <dbReference type="PROSITE-ProRule" id="PRU00473"/>
    </source>
</evidence>
<accession>A0A1M5F8L9</accession>
<dbReference type="PANTHER" id="PTHR30329:SF21">
    <property type="entry name" value="LIPOPROTEIN YIAD-RELATED"/>
    <property type="match status" value="1"/>
</dbReference>
<feature type="domain" description="OmpA-like" evidence="7">
    <location>
        <begin position="286"/>
        <end position="399"/>
    </location>
</feature>
<feature type="signal peptide" evidence="6">
    <location>
        <begin position="1"/>
        <end position="21"/>
    </location>
</feature>